<dbReference type="Gene3D" id="3.30.450.180">
    <property type="match status" value="1"/>
</dbReference>
<dbReference type="RefSeq" id="WP_138326964.1">
    <property type="nucleotide sequence ID" value="NZ_VCDI01000005.1"/>
</dbReference>
<accession>A0A5R9J2P2</accession>
<dbReference type="Pfam" id="PF01381">
    <property type="entry name" value="HTH_3"/>
    <property type="match status" value="1"/>
</dbReference>
<dbReference type="PROSITE" id="PS50943">
    <property type="entry name" value="HTH_CROC1"/>
    <property type="match status" value="1"/>
</dbReference>
<dbReference type="SMART" id="SM00530">
    <property type="entry name" value="HTH_XRE"/>
    <property type="match status" value="1"/>
</dbReference>
<dbReference type="EMBL" id="VCDI01000005">
    <property type="protein sequence ID" value="TLU71894.1"/>
    <property type="molecule type" value="Genomic_DNA"/>
</dbReference>
<dbReference type="InterPro" id="IPR041413">
    <property type="entry name" value="MLTR_LBD"/>
</dbReference>
<dbReference type="Gene3D" id="1.10.260.40">
    <property type="entry name" value="lambda repressor-like DNA-binding domains"/>
    <property type="match status" value="1"/>
</dbReference>
<dbReference type="InterPro" id="IPR001387">
    <property type="entry name" value="Cro/C1-type_HTH"/>
</dbReference>
<dbReference type="GO" id="GO:0003677">
    <property type="term" value="F:DNA binding"/>
    <property type="evidence" value="ECO:0007669"/>
    <property type="project" value="InterPro"/>
</dbReference>
<evidence type="ECO:0000259" key="1">
    <source>
        <dbReference type="PROSITE" id="PS50943"/>
    </source>
</evidence>
<dbReference type="AlphaFoldDB" id="A0A5R9J2P2"/>
<protein>
    <submittedName>
        <fullName evidence="2">Helix-turn-helix transcriptional regulator</fullName>
    </submittedName>
</protein>
<dbReference type="PANTHER" id="PTHR35010:SF4">
    <property type="entry name" value="BLL5781 PROTEIN"/>
    <property type="match status" value="1"/>
</dbReference>
<sequence>MSIEPRRNVITELGSLLRHWRSLRGKSQLDLALEAGLSQRHLSFIESGRSMPGRQKLIDLAEALDVPLRDRNALLLAAGYAPVYPDGDWDGPEMRSITRAVNRMLHQQEPYPAILMDRYWNVLATNEAAPLFFGQFVDLRARKGPRNVLHLMFDPGGMRPFIRDWDRVERALIARVHREAVGRLVDERTRDLLAVLADYRRSGDKSTSSDELLPMIPLSFEKEGMILNYFSIISTVGTPTTVAAQELRMECMFPVDEATEKQHAALLNRRTKP</sequence>
<dbReference type="OrthoDB" id="9785973at2"/>
<dbReference type="PANTHER" id="PTHR35010">
    <property type="entry name" value="BLL4672 PROTEIN-RELATED"/>
    <property type="match status" value="1"/>
</dbReference>
<dbReference type="InterPro" id="IPR010982">
    <property type="entry name" value="Lambda_DNA-bd_dom_sf"/>
</dbReference>
<dbReference type="CDD" id="cd00093">
    <property type="entry name" value="HTH_XRE"/>
    <property type="match status" value="1"/>
</dbReference>
<proteinExistence type="predicted"/>
<dbReference type="SUPFAM" id="SSF47413">
    <property type="entry name" value="lambda repressor-like DNA-binding domains"/>
    <property type="match status" value="1"/>
</dbReference>
<dbReference type="Pfam" id="PF17765">
    <property type="entry name" value="MLTR_LBD"/>
    <property type="match status" value="1"/>
</dbReference>
<organism evidence="2 3">
    <name type="scientific">Lichenicoccus roseus</name>
    <dbReference type="NCBI Taxonomy" id="2683649"/>
    <lineage>
        <taxon>Bacteria</taxon>
        <taxon>Pseudomonadati</taxon>
        <taxon>Pseudomonadota</taxon>
        <taxon>Alphaproteobacteria</taxon>
        <taxon>Acetobacterales</taxon>
        <taxon>Acetobacteraceae</taxon>
        <taxon>Lichenicoccus</taxon>
    </lineage>
</organism>
<comment type="caution">
    <text evidence="2">The sequence shown here is derived from an EMBL/GenBank/DDBJ whole genome shotgun (WGS) entry which is preliminary data.</text>
</comment>
<reference evidence="2 3" key="1">
    <citation type="submission" date="2019-05" db="EMBL/GenBank/DDBJ databases">
        <authorList>
            <person name="Pankratov T."/>
            <person name="Grouzdev D."/>
        </authorList>
    </citation>
    <scope>NUCLEOTIDE SEQUENCE [LARGE SCALE GENOMIC DNA]</scope>
    <source>
        <strain evidence="2 3">KEBCLARHB70R</strain>
    </source>
</reference>
<evidence type="ECO:0000313" key="3">
    <source>
        <dbReference type="Proteomes" id="UP000305654"/>
    </source>
</evidence>
<keyword evidence="3" id="KW-1185">Reference proteome</keyword>
<dbReference type="Proteomes" id="UP000305654">
    <property type="component" value="Unassembled WGS sequence"/>
</dbReference>
<gene>
    <name evidence="2" type="ORF">FE263_15725</name>
</gene>
<name>A0A5R9J2P2_9PROT</name>
<evidence type="ECO:0000313" key="2">
    <source>
        <dbReference type="EMBL" id="TLU71894.1"/>
    </source>
</evidence>
<feature type="domain" description="HTH cro/C1-type" evidence="1">
    <location>
        <begin position="17"/>
        <end position="71"/>
    </location>
</feature>